<proteinExistence type="predicted"/>
<accession>A0A4C1VH88</accession>
<evidence type="ECO:0000313" key="3">
    <source>
        <dbReference type="Proteomes" id="UP000299102"/>
    </source>
</evidence>
<gene>
    <name evidence="2" type="ORF">EVAR_13063_1</name>
</gene>
<evidence type="ECO:0000313" key="2">
    <source>
        <dbReference type="EMBL" id="GBP38023.1"/>
    </source>
</evidence>
<protein>
    <submittedName>
        <fullName evidence="2">Uncharacterized protein</fullName>
    </submittedName>
</protein>
<organism evidence="2 3">
    <name type="scientific">Eumeta variegata</name>
    <name type="common">Bagworm moth</name>
    <name type="synonym">Eumeta japonica</name>
    <dbReference type="NCBI Taxonomy" id="151549"/>
    <lineage>
        <taxon>Eukaryota</taxon>
        <taxon>Metazoa</taxon>
        <taxon>Ecdysozoa</taxon>
        <taxon>Arthropoda</taxon>
        <taxon>Hexapoda</taxon>
        <taxon>Insecta</taxon>
        <taxon>Pterygota</taxon>
        <taxon>Neoptera</taxon>
        <taxon>Endopterygota</taxon>
        <taxon>Lepidoptera</taxon>
        <taxon>Glossata</taxon>
        <taxon>Ditrysia</taxon>
        <taxon>Tineoidea</taxon>
        <taxon>Psychidae</taxon>
        <taxon>Oiketicinae</taxon>
        <taxon>Eumeta</taxon>
    </lineage>
</organism>
<feature type="compositionally biased region" description="Basic and acidic residues" evidence="1">
    <location>
        <begin position="17"/>
        <end position="29"/>
    </location>
</feature>
<evidence type="ECO:0000256" key="1">
    <source>
        <dbReference type="SAM" id="MobiDB-lite"/>
    </source>
</evidence>
<keyword evidence="3" id="KW-1185">Reference proteome</keyword>
<comment type="caution">
    <text evidence="2">The sequence shown here is derived from an EMBL/GenBank/DDBJ whole genome shotgun (WGS) entry which is preliminary data.</text>
</comment>
<dbReference type="AlphaFoldDB" id="A0A4C1VH88"/>
<name>A0A4C1VH88_EUMVA</name>
<dbReference type="EMBL" id="BGZK01000342">
    <property type="protein sequence ID" value="GBP38023.1"/>
    <property type="molecule type" value="Genomic_DNA"/>
</dbReference>
<sequence>MSRVAPMLSSVVATEGRPSHRSNDPHDSDLGLVVNSDPDPILDSDSGIDLNPGHGFDSIRIKGVEVSVATPSPSSRFLSIGFPPLHTLFVRKKRTEHWSSDPDLSIPIAILMLILVFRAMTVNNDRLDTIFTGRSTCPPGGARVLAARCRRVHAEETL</sequence>
<dbReference type="Proteomes" id="UP000299102">
    <property type="component" value="Unassembled WGS sequence"/>
</dbReference>
<reference evidence="2 3" key="1">
    <citation type="journal article" date="2019" name="Commun. Biol.">
        <title>The bagworm genome reveals a unique fibroin gene that provides high tensile strength.</title>
        <authorList>
            <person name="Kono N."/>
            <person name="Nakamura H."/>
            <person name="Ohtoshi R."/>
            <person name="Tomita M."/>
            <person name="Numata K."/>
            <person name="Arakawa K."/>
        </authorList>
    </citation>
    <scope>NUCLEOTIDE SEQUENCE [LARGE SCALE GENOMIC DNA]</scope>
</reference>
<feature type="region of interest" description="Disordered" evidence="1">
    <location>
        <begin position="1"/>
        <end position="36"/>
    </location>
</feature>